<feature type="domain" description="EF-hand" evidence="5">
    <location>
        <begin position="85"/>
        <end position="120"/>
    </location>
</feature>
<protein>
    <recommendedName>
        <fullName evidence="5">EF-hand domain-containing protein</fullName>
    </recommendedName>
</protein>
<dbReference type="InterPro" id="IPR002048">
    <property type="entry name" value="EF_hand_dom"/>
</dbReference>
<dbReference type="AlphaFoldDB" id="A0AAW1VWT2"/>
<evidence type="ECO:0000256" key="3">
    <source>
        <dbReference type="ARBA" id="ARBA00022737"/>
    </source>
</evidence>
<dbReference type="GO" id="GO:0005509">
    <property type="term" value="F:calcium ion binding"/>
    <property type="evidence" value="ECO:0007669"/>
    <property type="project" value="InterPro"/>
</dbReference>
<dbReference type="InterPro" id="IPR018247">
    <property type="entry name" value="EF_Hand_1_Ca_BS"/>
</dbReference>
<gene>
    <name evidence="6" type="ORF">M0R45_035420</name>
</gene>
<dbReference type="PROSITE" id="PS00018">
    <property type="entry name" value="EF_HAND_1"/>
    <property type="match status" value="3"/>
</dbReference>
<dbReference type="Proteomes" id="UP001457282">
    <property type="component" value="Unassembled WGS sequence"/>
</dbReference>
<dbReference type="EMBL" id="JBEDUW010000007">
    <property type="protein sequence ID" value="KAK9911516.1"/>
    <property type="molecule type" value="Genomic_DNA"/>
</dbReference>
<feature type="domain" description="EF-hand" evidence="5">
    <location>
        <begin position="53"/>
        <end position="83"/>
    </location>
</feature>
<dbReference type="PROSITE" id="PS50222">
    <property type="entry name" value="EF_HAND_2"/>
    <property type="match status" value="4"/>
</dbReference>
<dbReference type="SUPFAM" id="SSF47473">
    <property type="entry name" value="EF-hand"/>
    <property type="match status" value="1"/>
</dbReference>
<keyword evidence="2" id="KW-0479">Metal-binding</keyword>
<proteinExistence type="predicted"/>
<dbReference type="CDD" id="cd00051">
    <property type="entry name" value="EFh"/>
    <property type="match status" value="2"/>
</dbReference>
<name>A0AAW1VWT2_RUBAR</name>
<evidence type="ECO:0000256" key="1">
    <source>
        <dbReference type="ARBA" id="ARBA00003291"/>
    </source>
</evidence>
<comment type="function">
    <text evidence="1">Potential calcium sensor.</text>
</comment>
<dbReference type="Pfam" id="PF13499">
    <property type="entry name" value="EF-hand_7"/>
    <property type="match status" value="2"/>
</dbReference>
<dbReference type="FunFam" id="1.10.238.10:FF:000178">
    <property type="entry name" value="Calmodulin-2 A"/>
    <property type="match status" value="1"/>
</dbReference>
<dbReference type="Gene3D" id="1.10.238.10">
    <property type="entry name" value="EF-hand"/>
    <property type="match status" value="2"/>
</dbReference>
<dbReference type="GO" id="GO:0005737">
    <property type="term" value="C:cytoplasm"/>
    <property type="evidence" value="ECO:0007669"/>
    <property type="project" value="UniProtKB-ARBA"/>
</dbReference>
<dbReference type="PANTHER" id="PTHR10891">
    <property type="entry name" value="EF-HAND CALCIUM-BINDING DOMAIN CONTAINING PROTEIN"/>
    <property type="match status" value="1"/>
</dbReference>
<evidence type="ECO:0000259" key="5">
    <source>
        <dbReference type="PROSITE" id="PS50222"/>
    </source>
</evidence>
<feature type="domain" description="EF-hand" evidence="5">
    <location>
        <begin position="25"/>
        <end position="52"/>
    </location>
</feature>
<comment type="caution">
    <text evidence="6">The sequence shown here is derived from an EMBL/GenBank/DDBJ whole genome shotgun (WGS) entry which is preliminary data.</text>
</comment>
<feature type="domain" description="EF-hand" evidence="5">
    <location>
        <begin position="121"/>
        <end position="153"/>
    </location>
</feature>
<evidence type="ECO:0000313" key="7">
    <source>
        <dbReference type="Proteomes" id="UP001457282"/>
    </source>
</evidence>
<dbReference type="SMART" id="SM00054">
    <property type="entry name" value="EFh"/>
    <property type="match status" value="4"/>
</dbReference>
<evidence type="ECO:0000313" key="6">
    <source>
        <dbReference type="EMBL" id="KAK9911516.1"/>
    </source>
</evidence>
<evidence type="ECO:0000256" key="2">
    <source>
        <dbReference type="ARBA" id="ARBA00022723"/>
    </source>
</evidence>
<dbReference type="InterPro" id="IPR011992">
    <property type="entry name" value="EF-hand-dom_pair"/>
</dbReference>
<keyword evidence="4" id="KW-0106">Calcium</keyword>
<keyword evidence="7" id="KW-1185">Reference proteome</keyword>
<dbReference type="InterPro" id="IPR039647">
    <property type="entry name" value="EF_hand_pair_protein_CML-like"/>
</dbReference>
<evidence type="ECO:0000256" key="4">
    <source>
        <dbReference type="ARBA" id="ARBA00022837"/>
    </source>
</evidence>
<sequence length="153" mass="17701">MTRIINILKFVSIAQEAPEAALVPIFNKFDKNGDGKISCNELRLVFRDLGWEMRAEEVQTGMSEFDKDGDGHIDLEEFMEMMKCKDEKVLRDAFDLYDLDKDGLISTSELHEVLNRMGENYSLEQCNLMITKVDADGDGFVNFPEFKEMMKRR</sequence>
<keyword evidence="3" id="KW-0677">Repeat</keyword>
<dbReference type="GO" id="GO:0043226">
    <property type="term" value="C:organelle"/>
    <property type="evidence" value="ECO:0007669"/>
    <property type="project" value="UniProtKB-ARBA"/>
</dbReference>
<dbReference type="FunFam" id="1.10.238.10:FF:000089">
    <property type="entry name" value="calmodulin-like protein 3"/>
    <property type="match status" value="1"/>
</dbReference>
<accession>A0AAW1VWT2</accession>
<reference evidence="6 7" key="1">
    <citation type="journal article" date="2023" name="G3 (Bethesda)">
        <title>A chromosome-length genome assembly and annotation of blackberry (Rubus argutus, cv. 'Hillquist').</title>
        <authorList>
            <person name="Bruna T."/>
            <person name="Aryal R."/>
            <person name="Dudchenko O."/>
            <person name="Sargent D.J."/>
            <person name="Mead D."/>
            <person name="Buti M."/>
            <person name="Cavallini A."/>
            <person name="Hytonen T."/>
            <person name="Andres J."/>
            <person name="Pham M."/>
            <person name="Weisz D."/>
            <person name="Mascagni F."/>
            <person name="Usai G."/>
            <person name="Natali L."/>
            <person name="Bassil N."/>
            <person name="Fernandez G.E."/>
            <person name="Lomsadze A."/>
            <person name="Armour M."/>
            <person name="Olukolu B."/>
            <person name="Poorten T."/>
            <person name="Britton C."/>
            <person name="Davik J."/>
            <person name="Ashrafi H."/>
            <person name="Aiden E.L."/>
            <person name="Borodovsky M."/>
            <person name="Worthington M."/>
        </authorList>
    </citation>
    <scope>NUCLEOTIDE SEQUENCE [LARGE SCALE GENOMIC DNA]</scope>
    <source>
        <strain evidence="6">PI 553951</strain>
    </source>
</reference>
<organism evidence="6 7">
    <name type="scientific">Rubus argutus</name>
    <name type="common">Southern blackberry</name>
    <dbReference type="NCBI Taxonomy" id="59490"/>
    <lineage>
        <taxon>Eukaryota</taxon>
        <taxon>Viridiplantae</taxon>
        <taxon>Streptophyta</taxon>
        <taxon>Embryophyta</taxon>
        <taxon>Tracheophyta</taxon>
        <taxon>Spermatophyta</taxon>
        <taxon>Magnoliopsida</taxon>
        <taxon>eudicotyledons</taxon>
        <taxon>Gunneridae</taxon>
        <taxon>Pentapetalae</taxon>
        <taxon>rosids</taxon>
        <taxon>fabids</taxon>
        <taxon>Rosales</taxon>
        <taxon>Rosaceae</taxon>
        <taxon>Rosoideae</taxon>
        <taxon>Rosoideae incertae sedis</taxon>
        <taxon>Rubus</taxon>
    </lineage>
</organism>